<accession>A0AAV7X384</accession>
<name>A0AAV7X384_9NEOP</name>
<protein>
    <submittedName>
        <fullName evidence="1">Uncharacterized protein</fullName>
    </submittedName>
</protein>
<sequence>MIVLSKGNKDAAEKAVQLQAALLLAESRVSKNLARRDGYLSIADVNAVVDTLKGQSIFEGVASGKTMELCLRETSSGKGVVLCVMNPLPSKKGVFRTITDGLFYKYHPVVQEHGNNTLIITFYIDDAEVCDALKSKANKHNLRLMYWMLGNIYPELRSKLKAINILAIVKARVAKYVGNDIFLSDFAADMTVLGTDGFVLNIHGVKQRFYAILGFASGDNPGLPNLGGFKETHSAKRPCRMCMALSSQLCDNFREEKSLLRNKVGHELHLNEIKNHELKRKRKVPIFENEDDDSEELLLAKYTDHANPSINYGVNKATVLSTVPGWDVTKCLPQDVMHLMAEGVCDLMCRLLLREACFPVVSGEGNNRRGPNKKKVLKLEDVNKTILNYCDFGHLNVDRPSRIEKSQVTGQKLKQSAAQMLLLIRIIPYILLHYRSPQKLELLRRLIAILNLCMAHELTLTDVQKMDDEVEAFGLLFKHEFPHVKTLKLHCLIHLGTQTLLHGPPRQAACFRYEAMHGEFTSLAPVVRSKKDVALSLGKRLLSKRHAEIIEGNMKGNFLYEGDILTKVESVSIESLPRNCVLPHFPSESSVVKVGMITRHSRKWKEGVVCLLKRAPNAQFGRINNIYMVNEEEILVYQELHTSYVSELVAFYVTGCSPEQMCVKFSELASQFPVARLSLHIPQSSVTKAYLLLQDY</sequence>
<dbReference type="Proteomes" id="UP001075354">
    <property type="component" value="Chromosome 14"/>
</dbReference>
<organism evidence="1 2">
    <name type="scientific">Megalurothrips usitatus</name>
    <name type="common">bean blossom thrips</name>
    <dbReference type="NCBI Taxonomy" id="439358"/>
    <lineage>
        <taxon>Eukaryota</taxon>
        <taxon>Metazoa</taxon>
        <taxon>Ecdysozoa</taxon>
        <taxon>Arthropoda</taxon>
        <taxon>Hexapoda</taxon>
        <taxon>Insecta</taxon>
        <taxon>Pterygota</taxon>
        <taxon>Neoptera</taxon>
        <taxon>Paraneoptera</taxon>
        <taxon>Thysanoptera</taxon>
        <taxon>Terebrantia</taxon>
        <taxon>Thripoidea</taxon>
        <taxon>Thripidae</taxon>
        <taxon>Megalurothrips</taxon>
    </lineage>
</organism>
<dbReference type="AlphaFoldDB" id="A0AAV7X384"/>
<gene>
    <name evidence="1" type="ORF">ONE63_003509</name>
</gene>
<dbReference type="EMBL" id="JAPTSV010000014">
    <property type="protein sequence ID" value="KAJ1520374.1"/>
    <property type="molecule type" value="Genomic_DNA"/>
</dbReference>
<reference evidence="1" key="1">
    <citation type="submission" date="2022-12" db="EMBL/GenBank/DDBJ databases">
        <title>Chromosome-level genome assembly of the bean flower thrips Megalurothrips usitatus.</title>
        <authorList>
            <person name="Ma L."/>
            <person name="Liu Q."/>
            <person name="Li H."/>
            <person name="Cai W."/>
        </authorList>
    </citation>
    <scope>NUCLEOTIDE SEQUENCE</scope>
    <source>
        <strain evidence="1">Cailab_2022a</strain>
    </source>
</reference>
<proteinExistence type="predicted"/>
<evidence type="ECO:0000313" key="2">
    <source>
        <dbReference type="Proteomes" id="UP001075354"/>
    </source>
</evidence>
<keyword evidence="2" id="KW-1185">Reference proteome</keyword>
<evidence type="ECO:0000313" key="1">
    <source>
        <dbReference type="EMBL" id="KAJ1520374.1"/>
    </source>
</evidence>
<comment type="caution">
    <text evidence="1">The sequence shown here is derived from an EMBL/GenBank/DDBJ whole genome shotgun (WGS) entry which is preliminary data.</text>
</comment>